<proteinExistence type="predicted"/>
<feature type="domain" description="SPOR" evidence="2">
    <location>
        <begin position="159"/>
        <end position="218"/>
    </location>
</feature>
<reference evidence="3 4" key="1">
    <citation type="submission" date="2019-02" db="EMBL/GenBank/DDBJ databases">
        <title>WGS of Pseudoxanthomonas species novum from clinical isolates.</title>
        <authorList>
            <person name="Bernier A.-M."/>
            <person name="Bernard K."/>
            <person name="Vachon A."/>
        </authorList>
    </citation>
    <scope>NUCLEOTIDE SEQUENCE [LARGE SCALE GENOMIC DNA]</scope>
    <source>
        <strain evidence="4">NML 170316</strain>
    </source>
</reference>
<feature type="region of interest" description="Disordered" evidence="1">
    <location>
        <begin position="48"/>
        <end position="119"/>
    </location>
</feature>
<dbReference type="Pfam" id="PF05036">
    <property type="entry name" value="SPOR"/>
    <property type="match status" value="1"/>
</dbReference>
<dbReference type="RefSeq" id="WP_130528118.1">
    <property type="nucleotide sequence ID" value="NZ_SHMD01000001.1"/>
</dbReference>
<keyword evidence="4" id="KW-1185">Reference proteome</keyword>
<organism evidence="3 4">
    <name type="scientific">Pseudoxanthomonas winnipegensis</name>
    <dbReference type="NCBI Taxonomy" id="2480810"/>
    <lineage>
        <taxon>Bacteria</taxon>
        <taxon>Pseudomonadati</taxon>
        <taxon>Pseudomonadota</taxon>
        <taxon>Gammaproteobacteria</taxon>
        <taxon>Lysobacterales</taxon>
        <taxon>Lysobacteraceae</taxon>
        <taxon>Pseudoxanthomonas</taxon>
    </lineage>
</organism>
<name>A0ABY1WEK9_9GAMM</name>
<evidence type="ECO:0000313" key="3">
    <source>
        <dbReference type="EMBL" id="TAA19812.1"/>
    </source>
</evidence>
<comment type="caution">
    <text evidence="3">The sequence shown here is derived from an EMBL/GenBank/DDBJ whole genome shotgun (WGS) entry which is preliminary data.</text>
</comment>
<dbReference type="InterPro" id="IPR036680">
    <property type="entry name" value="SPOR-like_sf"/>
</dbReference>
<dbReference type="EMBL" id="SHME01000003">
    <property type="protein sequence ID" value="TAA19812.1"/>
    <property type="molecule type" value="Genomic_DNA"/>
</dbReference>
<sequence>MLIRALILLLVVLNLGVAAWWLMAPSSPAPVPTAQVDGLPLLETPTPQQLAQARRATASRPAVEAPPSPQLVEAKPSTAVPATPSPQAKPVAPPKPAPVAAPAPAPEPPPKPAPLACTALGPFDSEAEARAAQGRLKPAPASARLRSQNQPARAYSVMAPFADRAAAEDMARRITAAGFDDLMVISNGPSSGVALGRYSTREAAQRRQRDLEAAGFDARMEAVGPEGPLQWWLDVRASAPATALQGQAGAARAVAQDCARASG</sequence>
<dbReference type="InterPro" id="IPR007730">
    <property type="entry name" value="SPOR-like_dom"/>
</dbReference>
<dbReference type="SUPFAM" id="SSF110997">
    <property type="entry name" value="Sporulation related repeat"/>
    <property type="match status" value="1"/>
</dbReference>
<evidence type="ECO:0000259" key="2">
    <source>
        <dbReference type="Pfam" id="PF05036"/>
    </source>
</evidence>
<protein>
    <submittedName>
        <fullName evidence="3">SPOR domain-containing protein</fullName>
    </submittedName>
</protein>
<evidence type="ECO:0000256" key="1">
    <source>
        <dbReference type="SAM" id="MobiDB-lite"/>
    </source>
</evidence>
<accession>A0ABY1WEK9</accession>
<gene>
    <name evidence="3" type="ORF">EA658_13425</name>
</gene>
<dbReference type="Proteomes" id="UP000293089">
    <property type="component" value="Unassembled WGS sequence"/>
</dbReference>
<feature type="region of interest" description="Disordered" evidence="1">
    <location>
        <begin position="129"/>
        <end position="148"/>
    </location>
</feature>
<evidence type="ECO:0000313" key="4">
    <source>
        <dbReference type="Proteomes" id="UP000293089"/>
    </source>
</evidence>
<dbReference type="Gene3D" id="3.30.70.1070">
    <property type="entry name" value="Sporulation related repeat"/>
    <property type="match status" value="1"/>
</dbReference>
<feature type="compositionally biased region" description="Pro residues" evidence="1">
    <location>
        <begin position="91"/>
        <end position="113"/>
    </location>
</feature>